<feature type="transmembrane region" description="Helical" evidence="1">
    <location>
        <begin position="20"/>
        <end position="37"/>
    </location>
</feature>
<accession>A0A0F6H578</accession>
<organism evidence="2 3">
    <name type="scientific">Leptospira interrogans str. UI 12621</name>
    <dbReference type="NCBI Taxonomy" id="1049937"/>
    <lineage>
        <taxon>Bacteria</taxon>
        <taxon>Pseudomonadati</taxon>
        <taxon>Spirochaetota</taxon>
        <taxon>Spirochaetia</taxon>
        <taxon>Leptospirales</taxon>
        <taxon>Leptospiraceae</taxon>
        <taxon>Leptospira</taxon>
    </lineage>
</organism>
<keyword evidence="1" id="KW-1133">Transmembrane helix</keyword>
<reference evidence="2 3" key="1">
    <citation type="submission" date="2012-09" db="EMBL/GenBank/DDBJ databases">
        <authorList>
            <person name="Harkins D.M."/>
            <person name="Durkin A.S."/>
            <person name="Brinkac L.M."/>
            <person name="Selengut J.D."/>
            <person name="Sanka R."/>
            <person name="DePew J."/>
            <person name="Purushe J."/>
            <person name="Chanthongthip A."/>
            <person name="Lattana O."/>
            <person name="Phetsouvanh R."/>
            <person name="Newton P.N."/>
            <person name="Vinetz J.M."/>
            <person name="Sutton G.G."/>
            <person name="Nelson W.C."/>
            <person name="Fouts D.E."/>
        </authorList>
    </citation>
    <scope>NUCLEOTIDE SEQUENCE [LARGE SCALE GENOMIC DNA]</scope>
    <source>
        <strain evidence="2 3">UI 12621</strain>
    </source>
</reference>
<comment type="caution">
    <text evidence="2">The sequence shown here is derived from an EMBL/GenBank/DDBJ whole genome shotgun (WGS) entry which is preliminary data.</text>
</comment>
<sequence>MGKNFLKISVPAILEFVPKIVFFGSSYILGIEITTFFRKINHDPLYQIQVKLKASF</sequence>
<dbReference type="Proteomes" id="UP000006324">
    <property type="component" value="Unassembled WGS sequence"/>
</dbReference>
<keyword evidence="1" id="KW-0472">Membrane</keyword>
<proteinExistence type="predicted"/>
<dbReference type="AlphaFoldDB" id="A0A0F6H578"/>
<evidence type="ECO:0000313" key="3">
    <source>
        <dbReference type="Proteomes" id="UP000006324"/>
    </source>
</evidence>
<evidence type="ECO:0000313" key="2">
    <source>
        <dbReference type="EMBL" id="EKO23370.1"/>
    </source>
</evidence>
<dbReference type="EMBL" id="AHNQ02000048">
    <property type="protein sequence ID" value="EKO23370.1"/>
    <property type="molecule type" value="Genomic_DNA"/>
</dbReference>
<name>A0A0F6H578_LEPIR</name>
<keyword evidence="1" id="KW-0812">Transmembrane</keyword>
<evidence type="ECO:0000256" key="1">
    <source>
        <dbReference type="SAM" id="Phobius"/>
    </source>
</evidence>
<gene>
    <name evidence="2" type="ORF">LEP1GSC104_4885</name>
</gene>
<protein>
    <submittedName>
        <fullName evidence="2">Uncharacterized protein</fullName>
    </submittedName>
</protein>